<dbReference type="InterPro" id="IPR000871">
    <property type="entry name" value="Beta-lactam_class-A"/>
</dbReference>
<gene>
    <name evidence="4" type="ORF">D2E22_0596</name>
</gene>
<name>A0A430F8M7_9BIFI</name>
<reference evidence="4 5" key="1">
    <citation type="submission" date="2018-09" db="EMBL/GenBank/DDBJ databases">
        <title>Characterization of the phylogenetic diversity of five novel species belonging to the genus Bifidobacterium.</title>
        <authorList>
            <person name="Lugli G.A."/>
            <person name="Duranti S."/>
            <person name="Milani C."/>
        </authorList>
    </citation>
    <scope>NUCLEOTIDE SEQUENCE [LARGE SCALE GENOMIC DNA]</scope>
    <source>
        <strain evidence="4 5">2020B</strain>
    </source>
</reference>
<dbReference type="PANTHER" id="PTHR35333">
    <property type="entry name" value="BETA-LACTAMASE"/>
    <property type="match status" value="1"/>
</dbReference>
<keyword evidence="2" id="KW-1133">Transmembrane helix</keyword>
<organism evidence="4 5">
    <name type="scientific">Bifidobacterium castoris</name>
    <dbReference type="NCBI Taxonomy" id="2306972"/>
    <lineage>
        <taxon>Bacteria</taxon>
        <taxon>Bacillati</taxon>
        <taxon>Actinomycetota</taxon>
        <taxon>Actinomycetes</taxon>
        <taxon>Bifidobacteriales</taxon>
        <taxon>Bifidobacteriaceae</taxon>
        <taxon>Bifidobacterium</taxon>
    </lineage>
</organism>
<dbReference type="Pfam" id="PF13354">
    <property type="entry name" value="Beta-lactamase2"/>
    <property type="match status" value="1"/>
</dbReference>
<dbReference type="InterPro" id="IPR045155">
    <property type="entry name" value="Beta-lactam_cat"/>
</dbReference>
<dbReference type="PANTHER" id="PTHR35333:SF3">
    <property type="entry name" value="BETA-LACTAMASE-TYPE TRANSPEPTIDASE FOLD CONTAINING PROTEIN"/>
    <property type="match status" value="1"/>
</dbReference>
<feature type="domain" description="Beta-lactamase class A catalytic" evidence="3">
    <location>
        <begin position="157"/>
        <end position="346"/>
    </location>
</feature>
<feature type="compositionally biased region" description="Low complexity" evidence="1">
    <location>
        <begin position="76"/>
        <end position="94"/>
    </location>
</feature>
<comment type="caution">
    <text evidence="4">The sequence shown here is derived from an EMBL/GenBank/DDBJ whole genome shotgun (WGS) entry which is preliminary data.</text>
</comment>
<dbReference type="Proteomes" id="UP000288052">
    <property type="component" value="Unassembled WGS sequence"/>
</dbReference>
<dbReference type="GO" id="GO:0046677">
    <property type="term" value="P:response to antibiotic"/>
    <property type="evidence" value="ECO:0007669"/>
    <property type="project" value="InterPro"/>
</dbReference>
<evidence type="ECO:0000313" key="4">
    <source>
        <dbReference type="EMBL" id="RSX49176.1"/>
    </source>
</evidence>
<feature type="transmembrane region" description="Helical" evidence="2">
    <location>
        <begin position="40"/>
        <end position="61"/>
    </location>
</feature>
<dbReference type="GO" id="GO:0008800">
    <property type="term" value="F:beta-lactamase activity"/>
    <property type="evidence" value="ECO:0007669"/>
    <property type="project" value="InterPro"/>
</dbReference>
<evidence type="ECO:0000256" key="2">
    <source>
        <dbReference type="SAM" id="Phobius"/>
    </source>
</evidence>
<evidence type="ECO:0000259" key="3">
    <source>
        <dbReference type="Pfam" id="PF13354"/>
    </source>
</evidence>
<sequence>MQKKTRRGTIPKWRDVPLTDTQFDIAIASHRRSIAKWRGIAIASSVVAMCSMLSAGAVGVFGDGLANAAHPVASATRTAPSPASSASTAAEAPSDGIETTIVTPDLDDVVATAFANLRSTDTDAAVSAAGVTLSSAESAQLQHAISAYHEQGFEVSFAVVDMRTGAVITSFANVPRYSASSIKAPYILSLAQTGAIDLDAVSTSVDADAAYLNQLITATLTVSDNDSYDSLYRRYGTSPFTAWTAGYTFDAPLSGYYEFLTASDLARLWVLGYQYLFSDTAPAKADGAEPASQQARAWLAQQMRGSLNSSIQMAHAESEEVYTKAGWIYGEGDLYALNDAGIVLPAGAHDLQTHPQGYVLAILSDACGRNDLLSELATAVDDVIADLHGES</sequence>
<feature type="region of interest" description="Disordered" evidence="1">
    <location>
        <begin position="76"/>
        <end position="97"/>
    </location>
</feature>
<dbReference type="EMBL" id="QXGI01000002">
    <property type="protein sequence ID" value="RSX49176.1"/>
    <property type="molecule type" value="Genomic_DNA"/>
</dbReference>
<dbReference type="AlphaFoldDB" id="A0A430F8M7"/>
<evidence type="ECO:0000256" key="1">
    <source>
        <dbReference type="SAM" id="MobiDB-lite"/>
    </source>
</evidence>
<dbReference type="SUPFAM" id="SSF56601">
    <property type="entry name" value="beta-lactamase/transpeptidase-like"/>
    <property type="match status" value="1"/>
</dbReference>
<evidence type="ECO:0000313" key="5">
    <source>
        <dbReference type="Proteomes" id="UP000288052"/>
    </source>
</evidence>
<proteinExistence type="predicted"/>
<dbReference type="InterPro" id="IPR012338">
    <property type="entry name" value="Beta-lactam/transpept-like"/>
</dbReference>
<protein>
    <submittedName>
        <fullName evidence="4">Autolysin</fullName>
    </submittedName>
</protein>
<dbReference type="RefSeq" id="WP_164518396.1">
    <property type="nucleotide sequence ID" value="NZ_QXGI01000002.1"/>
</dbReference>
<keyword evidence="2" id="KW-0812">Transmembrane</keyword>
<keyword evidence="5" id="KW-1185">Reference proteome</keyword>
<dbReference type="Gene3D" id="3.40.710.10">
    <property type="entry name" value="DD-peptidase/beta-lactamase superfamily"/>
    <property type="match status" value="1"/>
</dbReference>
<accession>A0A430F8M7</accession>
<dbReference type="GO" id="GO:0030655">
    <property type="term" value="P:beta-lactam antibiotic catabolic process"/>
    <property type="evidence" value="ECO:0007669"/>
    <property type="project" value="InterPro"/>
</dbReference>
<keyword evidence="2" id="KW-0472">Membrane</keyword>